<organism evidence="1 2">
    <name type="scientific">Aphanomyces euteiches</name>
    <dbReference type="NCBI Taxonomy" id="100861"/>
    <lineage>
        <taxon>Eukaryota</taxon>
        <taxon>Sar</taxon>
        <taxon>Stramenopiles</taxon>
        <taxon>Oomycota</taxon>
        <taxon>Saprolegniomycetes</taxon>
        <taxon>Saprolegniales</taxon>
        <taxon>Verrucalvaceae</taxon>
        <taxon>Aphanomyces</taxon>
    </lineage>
</organism>
<proteinExistence type="predicted"/>
<dbReference type="Proteomes" id="UP000481153">
    <property type="component" value="Unassembled WGS sequence"/>
</dbReference>
<evidence type="ECO:0000313" key="2">
    <source>
        <dbReference type="Proteomes" id="UP000481153"/>
    </source>
</evidence>
<gene>
    <name evidence="1" type="ORF">Ae201684_015581</name>
</gene>
<dbReference type="VEuPathDB" id="FungiDB:AeMF1_004891"/>
<dbReference type="EMBL" id="VJMJ01000225">
    <property type="protein sequence ID" value="KAF0726122.1"/>
    <property type="molecule type" value="Genomic_DNA"/>
</dbReference>
<dbReference type="SUPFAM" id="SSF52540">
    <property type="entry name" value="P-loop containing nucleoside triphosphate hydrolases"/>
    <property type="match status" value="1"/>
</dbReference>
<dbReference type="InterPro" id="IPR052922">
    <property type="entry name" value="Cytidylate_Kinase-2"/>
</dbReference>
<comment type="caution">
    <text evidence="1">The sequence shown here is derived from an EMBL/GenBank/DDBJ whole genome shotgun (WGS) entry which is preliminary data.</text>
</comment>
<protein>
    <recommendedName>
        <fullName evidence="3">Adenylate kinase</fullName>
    </recommendedName>
</protein>
<dbReference type="InterPro" id="IPR027417">
    <property type="entry name" value="P-loop_NTPase"/>
</dbReference>
<dbReference type="PANTHER" id="PTHR37816">
    <property type="entry name" value="YALI0E33011P"/>
    <property type="match status" value="1"/>
</dbReference>
<evidence type="ECO:0008006" key="3">
    <source>
        <dbReference type="Google" id="ProtNLM"/>
    </source>
</evidence>
<sequence>MICSMTLQPCRITVIGVTASGKSTLALALSKKLNVPFIDSDELLWEPNWQKAADYVERMKVATELPTWALAGHARNARDIVFRRAQVVVWLDYSLWRVLWRLLRRSLYRWWTNKQLWGTNYESIWTYLRFWSDKKKNHSSTGFSNCTGSENKNIQRRWRCILISKSTAFAIHEKPKLGSMPSTNQVQSDNTDH</sequence>
<dbReference type="InterPro" id="IPR031322">
    <property type="entry name" value="Shikimate/glucono_kinase"/>
</dbReference>
<reference evidence="1 2" key="1">
    <citation type="submission" date="2019-07" db="EMBL/GenBank/DDBJ databases">
        <title>Genomics analysis of Aphanomyces spp. identifies a new class of oomycete effector associated with host adaptation.</title>
        <authorList>
            <person name="Gaulin E."/>
        </authorList>
    </citation>
    <scope>NUCLEOTIDE SEQUENCE [LARGE SCALE GENOMIC DNA]</scope>
    <source>
        <strain evidence="1 2">ATCC 201684</strain>
    </source>
</reference>
<keyword evidence="2" id="KW-1185">Reference proteome</keyword>
<evidence type="ECO:0000313" key="1">
    <source>
        <dbReference type="EMBL" id="KAF0726122.1"/>
    </source>
</evidence>
<dbReference type="AlphaFoldDB" id="A0A6G0WFZ0"/>
<dbReference type="Pfam" id="PF01202">
    <property type="entry name" value="SKI"/>
    <property type="match status" value="1"/>
</dbReference>
<dbReference type="PANTHER" id="PTHR37816:SF1">
    <property type="entry name" value="TOXIN"/>
    <property type="match status" value="1"/>
</dbReference>
<dbReference type="Gene3D" id="3.40.50.300">
    <property type="entry name" value="P-loop containing nucleotide triphosphate hydrolases"/>
    <property type="match status" value="1"/>
</dbReference>
<name>A0A6G0WFZ0_9STRA</name>
<accession>A0A6G0WFZ0</accession>